<keyword evidence="3" id="KW-1185">Reference proteome</keyword>
<dbReference type="RefSeq" id="WP_014259578.1">
    <property type="nucleotide sequence ID" value="NC_016629.1"/>
</dbReference>
<dbReference type="HOGENOM" id="CLU_653344_0_0_7"/>
<proteinExistence type="predicted"/>
<protein>
    <recommendedName>
        <fullName evidence="1">Biotin-protein ligase N-terminal domain-containing protein</fullName>
    </recommendedName>
</protein>
<gene>
    <name evidence="2" type="ORF">Desaf_1453</name>
</gene>
<dbReference type="EMBL" id="CP003221">
    <property type="protein sequence ID" value="EGJ49790.1"/>
    <property type="molecule type" value="Genomic_DNA"/>
</dbReference>
<feature type="domain" description="Biotin-protein ligase N-terminal" evidence="1">
    <location>
        <begin position="51"/>
        <end position="92"/>
    </location>
</feature>
<dbReference type="InterPro" id="IPR029062">
    <property type="entry name" value="Class_I_gatase-like"/>
</dbReference>
<dbReference type="AlphaFoldDB" id="F3Z088"/>
<dbReference type="InterPro" id="IPR019197">
    <property type="entry name" value="Biotin-prot_ligase_N"/>
</dbReference>
<evidence type="ECO:0000313" key="2">
    <source>
        <dbReference type="EMBL" id="EGJ49790.1"/>
    </source>
</evidence>
<accession>F3Z088</accession>
<name>F3Z088_DESAF</name>
<dbReference type="eggNOG" id="COG4285">
    <property type="taxonomic scope" value="Bacteria"/>
</dbReference>
<dbReference type="KEGG" id="daf:Desaf_1453"/>
<reference evidence="2 3" key="1">
    <citation type="journal article" date="2011" name="J. Bacteriol.">
        <title>Genome sequence of the mercury-methylating and pleomorphic Desulfovibrio africanus Strain Walvis Bay.</title>
        <authorList>
            <person name="Brown S.D."/>
            <person name="Wall J.D."/>
            <person name="Kucken A.M."/>
            <person name="Gilmour C.C."/>
            <person name="Podar M."/>
            <person name="Brandt C.C."/>
            <person name="Teshima H."/>
            <person name="Detter J.C."/>
            <person name="Han C.S."/>
            <person name="Land M.L."/>
            <person name="Lucas S."/>
            <person name="Han J."/>
            <person name="Pennacchio L."/>
            <person name="Nolan M."/>
            <person name="Pitluck S."/>
            <person name="Woyke T."/>
            <person name="Goodwin L."/>
            <person name="Palumbo A.V."/>
            <person name="Elias D.A."/>
        </authorList>
    </citation>
    <scope>NUCLEOTIDE SEQUENCE [LARGE SCALE GENOMIC DNA]</scope>
    <source>
        <strain evidence="2 3">Walvis Bay</strain>
    </source>
</reference>
<dbReference type="Pfam" id="PF09825">
    <property type="entry name" value="BPL_N"/>
    <property type="match status" value="1"/>
</dbReference>
<dbReference type="SUPFAM" id="SSF52317">
    <property type="entry name" value="Class I glutamine amidotransferase-like"/>
    <property type="match status" value="1"/>
</dbReference>
<dbReference type="Proteomes" id="UP000007844">
    <property type="component" value="Chromosome"/>
</dbReference>
<evidence type="ECO:0000259" key="1">
    <source>
        <dbReference type="Pfam" id="PF09825"/>
    </source>
</evidence>
<sequence>MSKHLSESVLVLWDESHIWGLLAWRALKALGVPAVLAGAGEIPVFLEQRPRMLLVPGGWARRKAEHLGSVGLAAVRRYVTEGGAYLGFCGGAGLALTAGGLDLCPWTRKGFTDRMQHFVSGHMHVRLADERCELMPEGLTEAPLLPVWWPARFNPAPNPDVRVLAAYETPGPDLMVADIPLSSLPEETLDDWQNMYGVRLWPHFMAGQPCVVETRLGRGRAVLSYAHLETPASAEANRWLAHLLRVLGGLEVASSQVPAWDLEGLPVRWDDPALAEASGQLSDIVRLGQEHFLLFWRNPWLLGWRRGIPGAGISSLYALVRQIQACEPTGAAADFWRAQATGFTGTMRLFHQGLSGYLLAERLAMTLASAPDAVCLTGLKQQRAALFGPPPGSGGLYGKMLPVLEELARLILPCK</sequence>
<organism evidence="2 3">
    <name type="scientific">Desulfocurvibacter africanus subsp. africanus str. Walvis Bay</name>
    <dbReference type="NCBI Taxonomy" id="690850"/>
    <lineage>
        <taxon>Bacteria</taxon>
        <taxon>Pseudomonadati</taxon>
        <taxon>Thermodesulfobacteriota</taxon>
        <taxon>Desulfovibrionia</taxon>
        <taxon>Desulfovibrionales</taxon>
        <taxon>Desulfovibrionaceae</taxon>
        <taxon>Desulfocurvibacter</taxon>
    </lineage>
</organism>
<evidence type="ECO:0000313" key="3">
    <source>
        <dbReference type="Proteomes" id="UP000007844"/>
    </source>
</evidence>